<keyword evidence="2" id="KW-1185">Reference proteome</keyword>
<dbReference type="EMBL" id="SWCI01000003">
    <property type="protein sequence ID" value="TKB49727.1"/>
    <property type="molecule type" value="Genomic_DNA"/>
</dbReference>
<evidence type="ECO:0008006" key="3">
    <source>
        <dbReference type="Google" id="ProtNLM"/>
    </source>
</evidence>
<organism evidence="1 2">
    <name type="scientific">Ferrimonas sediminicola</name>
    <dbReference type="NCBI Taxonomy" id="2569538"/>
    <lineage>
        <taxon>Bacteria</taxon>
        <taxon>Pseudomonadati</taxon>
        <taxon>Pseudomonadota</taxon>
        <taxon>Gammaproteobacteria</taxon>
        <taxon>Alteromonadales</taxon>
        <taxon>Ferrimonadaceae</taxon>
        <taxon>Ferrimonas</taxon>
    </lineage>
</organism>
<dbReference type="Pfam" id="PF10071">
    <property type="entry name" value="DUF2310"/>
    <property type="match status" value="1"/>
</dbReference>
<reference evidence="1 2" key="1">
    <citation type="submission" date="2019-04" db="EMBL/GenBank/DDBJ databases">
        <authorList>
            <person name="Hwang J.C."/>
        </authorList>
    </citation>
    <scope>NUCLEOTIDE SEQUENCE [LARGE SCALE GENOMIC DNA]</scope>
    <source>
        <strain evidence="1 2">IMCC35001</strain>
    </source>
</reference>
<protein>
    <recommendedName>
        <fullName evidence="3">Zn-ribbon-containing, possibly nucleic-acid-binding protein</fullName>
    </recommendedName>
</protein>
<gene>
    <name evidence="1" type="ORF">FCL40_06090</name>
</gene>
<dbReference type="AlphaFoldDB" id="A0A4U1BF44"/>
<dbReference type="OrthoDB" id="5589102at2"/>
<dbReference type="Proteomes" id="UP000305674">
    <property type="component" value="Unassembled WGS sequence"/>
</dbReference>
<sequence>MYLVELRFECFADTTLSQVEYAINQLVEAWRANGQILGKEFPVMQHDAEFRLRALCPEEESLHPRFHSAWVQRRLDLLAEAKLTRPRLKVLGRDINSEASSPVLPSNWQLLYTTYVHTCSPLRDGETMMPVPLYRLPATFNGDHKALIKWQSEWQACDELQMAGSGAVEFAALDEITRIDSALFRRGWDLRGRIEHLTQVPTYYYLYRVGGGSLAEEKARPCPRCGNSEWYLGESIHDLFHFVCHDCRLVSNLSWDLI</sequence>
<evidence type="ECO:0000313" key="1">
    <source>
        <dbReference type="EMBL" id="TKB49727.1"/>
    </source>
</evidence>
<proteinExistence type="predicted"/>
<evidence type="ECO:0000313" key="2">
    <source>
        <dbReference type="Proteomes" id="UP000305674"/>
    </source>
</evidence>
<name>A0A4U1BF44_9GAMM</name>
<dbReference type="RefSeq" id="WP_136852278.1">
    <property type="nucleotide sequence ID" value="NZ_SWCI01000003.1"/>
</dbReference>
<dbReference type="InterPro" id="IPR016908">
    <property type="entry name" value="UCP029037"/>
</dbReference>
<accession>A0A4U1BF44</accession>
<comment type="caution">
    <text evidence="1">The sequence shown here is derived from an EMBL/GenBank/DDBJ whole genome shotgun (WGS) entry which is preliminary data.</text>
</comment>
<dbReference type="PIRSF" id="PIRSF029037">
    <property type="entry name" value="UCP029037_Zn_ribbon"/>
    <property type="match status" value="1"/>
</dbReference>